<keyword evidence="1" id="KW-0812">Transmembrane</keyword>
<dbReference type="OrthoDB" id="10576459at2759"/>
<feature type="transmembrane region" description="Helical" evidence="1">
    <location>
        <begin position="32"/>
        <end position="53"/>
    </location>
</feature>
<proteinExistence type="predicted"/>
<dbReference type="Proteomes" id="UP000179807">
    <property type="component" value="Unassembled WGS sequence"/>
</dbReference>
<reference evidence="2" key="1">
    <citation type="submission" date="2016-10" db="EMBL/GenBank/DDBJ databases">
        <authorList>
            <person name="Benchimol M."/>
            <person name="Almeida L.G."/>
            <person name="Vasconcelos A.T."/>
            <person name="Perreira-Neves A."/>
            <person name="Rosa I.A."/>
            <person name="Tasca T."/>
            <person name="Bogo M.R."/>
            <person name="de Souza W."/>
        </authorList>
    </citation>
    <scope>NUCLEOTIDE SEQUENCE [LARGE SCALE GENOMIC DNA]</scope>
    <source>
        <strain evidence="2">K</strain>
    </source>
</reference>
<organism evidence="2 3">
    <name type="scientific">Tritrichomonas foetus</name>
    <dbReference type="NCBI Taxonomy" id="1144522"/>
    <lineage>
        <taxon>Eukaryota</taxon>
        <taxon>Metamonada</taxon>
        <taxon>Parabasalia</taxon>
        <taxon>Tritrichomonadida</taxon>
        <taxon>Tritrichomonadidae</taxon>
        <taxon>Tritrichomonas</taxon>
    </lineage>
</organism>
<sequence length="603" mass="68952">MFWLIFVISSTLLGWSIVQIIRLSYLPFFVNLGLAWTIGSMISSLGIFIIHFILPLNAFILVLIIAGQMALIYYIQQYLHTKFKNDYNSTFQIRLENSPKYYLVLFIIAVFSTYHLLKSYSNFPDQIPAESREIIDSEMSFIASIRYGVNKRRRNIFFYKDPQNLNQHYSSATLPLLFTASMCSLGCGYAEASVFIAFLNTMTTAIFVFYYTFFFSKHAFSITLCFMLNGGWSIFRALFGSTCENNDYLRNVCARAPVPWHSTFGVLLSYSKSASFSIPLSIISILFSQFSRKQNTLRMQYLIGGIAASLIPNVGPSMCVFLIASCFAPSFKYFMPFAVSIIPKLFGVKIHNFPIWREYQMAGIFYAPIMTWLDQFGPMIISIFMPIRSLDDQFTLHRFLAFASGFLLLNFFRFGNGNFENILAVTSTILPAICMHFVEDLYEFVNFTKDQLKRSVISTLSFLLYLTFIMSGILSIYTLTQKNTIGLTNVDSECGNWMRKNLHKNDVIFSESVSFNPASNIAGRQIVCGDLKSLWSSGSNVTAALRLIREVERLHNPYEVMNRMNIQYFLVSEGSAFANMAIQAGSNFSRVYQNVKWTLYKLN</sequence>
<name>A0A1J4L3S9_9EUKA</name>
<feature type="transmembrane region" description="Helical" evidence="1">
    <location>
        <begin position="267"/>
        <end position="287"/>
    </location>
</feature>
<dbReference type="VEuPathDB" id="TrichDB:TRFO_13180"/>
<protein>
    <submittedName>
        <fullName evidence="2">Uncharacterized protein</fullName>
    </submittedName>
</protein>
<feature type="transmembrane region" description="Helical" evidence="1">
    <location>
        <begin position="6"/>
        <end position="25"/>
    </location>
</feature>
<feature type="transmembrane region" description="Helical" evidence="1">
    <location>
        <begin position="396"/>
        <end position="412"/>
    </location>
</feature>
<accession>A0A1J4L3S9</accession>
<gene>
    <name evidence="2" type="ORF">TRFO_13180</name>
</gene>
<feature type="transmembrane region" description="Helical" evidence="1">
    <location>
        <begin position="419"/>
        <end position="438"/>
    </location>
</feature>
<dbReference type="AlphaFoldDB" id="A0A1J4L3S9"/>
<dbReference type="EMBL" id="MLAK01000100">
    <property type="protein sequence ID" value="OHT16573.1"/>
    <property type="molecule type" value="Genomic_DNA"/>
</dbReference>
<dbReference type="GeneID" id="94831791"/>
<keyword evidence="1" id="KW-1133">Transmembrane helix</keyword>
<comment type="caution">
    <text evidence="2">The sequence shown here is derived from an EMBL/GenBank/DDBJ whole genome shotgun (WGS) entry which is preliminary data.</text>
</comment>
<evidence type="ECO:0000313" key="3">
    <source>
        <dbReference type="Proteomes" id="UP000179807"/>
    </source>
</evidence>
<feature type="transmembrane region" description="Helical" evidence="1">
    <location>
        <begin position="100"/>
        <end position="117"/>
    </location>
</feature>
<keyword evidence="1" id="KW-0472">Membrane</keyword>
<evidence type="ECO:0000313" key="2">
    <source>
        <dbReference type="EMBL" id="OHT16573.1"/>
    </source>
</evidence>
<feature type="transmembrane region" description="Helical" evidence="1">
    <location>
        <begin position="330"/>
        <end position="351"/>
    </location>
</feature>
<dbReference type="RefSeq" id="XP_068369709.1">
    <property type="nucleotide sequence ID" value="XM_068497087.1"/>
</dbReference>
<feature type="transmembrane region" description="Helical" evidence="1">
    <location>
        <begin position="59"/>
        <end position="79"/>
    </location>
</feature>
<feature type="transmembrane region" description="Helical" evidence="1">
    <location>
        <begin position="363"/>
        <end position="384"/>
    </location>
</feature>
<evidence type="ECO:0000256" key="1">
    <source>
        <dbReference type="SAM" id="Phobius"/>
    </source>
</evidence>
<feature type="transmembrane region" description="Helical" evidence="1">
    <location>
        <begin position="299"/>
        <end position="324"/>
    </location>
</feature>
<keyword evidence="3" id="KW-1185">Reference proteome</keyword>
<feature type="transmembrane region" description="Helical" evidence="1">
    <location>
        <begin position="458"/>
        <end position="479"/>
    </location>
</feature>